<dbReference type="EMBL" id="MCOG01000346">
    <property type="protein sequence ID" value="ORY14851.1"/>
    <property type="molecule type" value="Genomic_DNA"/>
</dbReference>
<evidence type="ECO:0000256" key="1">
    <source>
        <dbReference type="SAM" id="Coils"/>
    </source>
</evidence>
<feature type="coiled-coil region" evidence="1">
    <location>
        <begin position="119"/>
        <end position="150"/>
    </location>
</feature>
<dbReference type="AlphaFoldDB" id="A0A1Y1ZX72"/>
<reference evidence="3 4" key="1">
    <citation type="submission" date="2016-08" db="EMBL/GenBank/DDBJ databases">
        <title>A Parts List for Fungal Cellulosomes Revealed by Comparative Genomics.</title>
        <authorList>
            <consortium name="DOE Joint Genome Institute"/>
            <person name="Haitjema C.H."/>
            <person name="Gilmore S.P."/>
            <person name="Henske J.K."/>
            <person name="Solomon K.V."/>
            <person name="De Groot R."/>
            <person name="Kuo A."/>
            <person name="Mondo S.J."/>
            <person name="Salamov A.A."/>
            <person name="Labutti K."/>
            <person name="Zhao Z."/>
            <person name="Chiniquy J."/>
            <person name="Barry K."/>
            <person name="Brewer H.M."/>
            <person name="Purvine S.O."/>
            <person name="Wright A.T."/>
            <person name="Boxma B."/>
            <person name="Van Alen T."/>
            <person name="Hackstein J.H."/>
            <person name="Baker S.E."/>
            <person name="Grigoriev I.V."/>
            <person name="O'Malley M.A."/>
        </authorList>
    </citation>
    <scope>NUCLEOTIDE SEQUENCE [LARGE SCALE GENOMIC DNA]</scope>
    <source>
        <strain evidence="3 4">G1</strain>
    </source>
</reference>
<name>A0A1Y1ZX72_9FUNG</name>
<keyword evidence="1" id="KW-0175">Coiled coil</keyword>
<accession>A0A1Y1ZX72</accession>
<feature type="region of interest" description="Disordered" evidence="2">
    <location>
        <begin position="1"/>
        <end position="24"/>
    </location>
</feature>
<evidence type="ECO:0000256" key="2">
    <source>
        <dbReference type="SAM" id="MobiDB-lite"/>
    </source>
</evidence>
<keyword evidence="4" id="KW-1185">Reference proteome</keyword>
<dbReference type="Proteomes" id="UP000193920">
    <property type="component" value="Unassembled WGS sequence"/>
</dbReference>
<feature type="compositionally biased region" description="Basic and acidic residues" evidence="2">
    <location>
        <begin position="15"/>
        <end position="24"/>
    </location>
</feature>
<evidence type="ECO:0000313" key="3">
    <source>
        <dbReference type="EMBL" id="ORY14851.1"/>
    </source>
</evidence>
<feature type="compositionally biased region" description="Basic residues" evidence="2">
    <location>
        <begin position="1"/>
        <end position="14"/>
    </location>
</feature>
<proteinExistence type="predicted"/>
<protein>
    <submittedName>
        <fullName evidence="3">Uncharacterized protein</fullName>
    </submittedName>
</protein>
<organism evidence="3 4">
    <name type="scientific">Neocallimastix californiae</name>
    <dbReference type="NCBI Taxonomy" id="1754190"/>
    <lineage>
        <taxon>Eukaryota</taxon>
        <taxon>Fungi</taxon>
        <taxon>Fungi incertae sedis</taxon>
        <taxon>Chytridiomycota</taxon>
        <taxon>Chytridiomycota incertae sedis</taxon>
        <taxon>Neocallimastigomycetes</taxon>
        <taxon>Neocallimastigales</taxon>
        <taxon>Neocallimastigaceae</taxon>
        <taxon>Neocallimastix</taxon>
    </lineage>
</organism>
<comment type="caution">
    <text evidence="3">The sequence shown here is derived from an EMBL/GenBank/DDBJ whole genome shotgun (WGS) entry which is preliminary data.</text>
</comment>
<dbReference type="OrthoDB" id="2146061at2759"/>
<sequence length="150" mass="18071">MRKRTRKNTRSTKQKKTEEEKKESLFDSHILNSREIKWLKNDNSELKCKITRQYLTEENILKWKPIPKSSKKVLKKLISKTLLNSMPDDNEILKKFLVLENSIYEEIDKLYVPKEEDLSEHLKESNDELVKQIEQNLKEIQELEEQNQQK</sequence>
<evidence type="ECO:0000313" key="4">
    <source>
        <dbReference type="Proteomes" id="UP000193920"/>
    </source>
</evidence>
<gene>
    <name evidence="3" type="ORF">LY90DRAFT_178203</name>
</gene>